<sequence length="256" mass="25649">MDAADAVLQRPAGGLVVGEGEVAAGGLGGEAHGAQEEGVARPEVQRETEHAVLVDGAEDDARLADLLAQGVEVPADALVSAGQSVLRPMSHLEGGHRVVECFRAGGGHGVETAVLVGGDLFAQSSAAAAAEPGHVLLPVVGAQLVHGVGAEERRVVADTGGGGVHPRCLGLTHVEQRRAAATELLRDLLEEGGQGRHDRPALLRGAPMGVGHAVMVAEGGEGQGGVVAGAVLGQGCREAVPLFALVLVEEFGLGHG</sequence>
<evidence type="ECO:0000313" key="1">
    <source>
        <dbReference type="EMBL" id="ARX80666.1"/>
    </source>
</evidence>
<dbReference type="Proteomes" id="UP000195880">
    <property type="component" value="Chromosome"/>
</dbReference>
<accession>A0A1Z1W2M7</accession>
<evidence type="ECO:0000313" key="2">
    <source>
        <dbReference type="Proteomes" id="UP000195880"/>
    </source>
</evidence>
<keyword evidence="2" id="KW-1185">Reference proteome</keyword>
<proteinExistence type="predicted"/>
<organism evidence="1 2">
    <name type="scientific">Streptomyces alboflavus</name>
    <dbReference type="NCBI Taxonomy" id="67267"/>
    <lineage>
        <taxon>Bacteria</taxon>
        <taxon>Bacillati</taxon>
        <taxon>Actinomycetota</taxon>
        <taxon>Actinomycetes</taxon>
        <taxon>Kitasatosporales</taxon>
        <taxon>Streptomycetaceae</taxon>
        <taxon>Streptomyces</taxon>
    </lineage>
</organism>
<gene>
    <name evidence="1" type="ORF">SMD44_00064</name>
</gene>
<protein>
    <submittedName>
        <fullName evidence="1">Uncharacterized protein</fullName>
    </submittedName>
</protein>
<dbReference type="KEGG" id="salf:SMD44_00064"/>
<name>A0A1Z1W2M7_9ACTN</name>
<dbReference type="AlphaFoldDB" id="A0A1Z1W2M7"/>
<dbReference type="EMBL" id="CP021748">
    <property type="protein sequence ID" value="ARX80666.1"/>
    <property type="molecule type" value="Genomic_DNA"/>
</dbReference>
<reference evidence="1 2" key="1">
    <citation type="submission" date="2017-05" db="EMBL/GenBank/DDBJ databases">
        <title>Streptomyces alboflavus Genome sequencing and assembly.</title>
        <authorList>
            <person name="Wang Y."/>
            <person name="Du B."/>
            <person name="Ding Y."/>
            <person name="Liu H."/>
            <person name="Hou Q."/>
            <person name="Liu K."/>
            <person name="Wang C."/>
            <person name="Yao L."/>
        </authorList>
    </citation>
    <scope>NUCLEOTIDE SEQUENCE [LARGE SCALE GENOMIC DNA]</scope>
    <source>
        <strain evidence="1 2">MDJK44</strain>
    </source>
</reference>